<feature type="compositionally biased region" description="Basic and acidic residues" evidence="6">
    <location>
        <begin position="322"/>
        <end position="333"/>
    </location>
</feature>
<reference evidence="8 9" key="3">
    <citation type="journal article" date="2015" name="Genome Announc.">
        <title>Draft Genome Sequence of the Archiascomycetous Yeast Saitoella complicata.</title>
        <authorList>
            <person name="Yamauchi K."/>
            <person name="Kondo S."/>
            <person name="Hamamoto M."/>
            <person name="Takahashi Y."/>
            <person name="Ogura Y."/>
            <person name="Hayashi T."/>
            <person name="Nishida H."/>
        </authorList>
    </citation>
    <scope>NUCLEOTIDE SEQUENCE [LARGE SCALE GENOMIC DNA]</scope>
    <source>
        <strain evidence="8 9">NRRL Y-17804</strain>
    </source>
</reference>
<feature type="transmembrane region" description="Helical" evidence="7">
    <location>
        <begin position="29"/>
        <end position="48"/>
    </location>
</feature>
<dbReference type="OrthoDB" id="432685at2759"/>
<evidence type="ECO:0000256" key="4">
    <source>
        <dbReference type="ARBA" id="ARBA00022989"/>
    </source>
</evidence>
<dbReference type="PANTHER" id="PTHR30028">
    <property type="entry name" value="UPF0014 INNER MEMBRANE PROTEIN YBBM-RELATED"/>
    <property type="match status" value="1"/>
</dbReference>
<dbReference type="Proteomes" id="UP000033140">
    <property type="component" value="Unassembled WGS sequence"/>
</dbReference>
<evidence type="ECO:0000313" key="9">
    <source>
        <dbReference type="Proteomes" id="UP000033140"/>
    </source>
</evidence>
<keyword evidence="4 7" id="KW-1133">Transmembrane helix</keyword>
<reference evidence="8 9" key="1">
    <citation type="journal article" date="2011" name="J. Gen. Appl. Microbiol.">
        <title>Draft genome sequencing of the enigmatic yeast Saitoella complicata.</title>
        <authorList>
            <person name="Nishida H."/>
            <person name="Hamamoto M."/>
            <person name="Sugiyama J."/>
        </authorList>
    </citation>
    <scope>NUCLEOTIDE SEQUENCE [LARGE SCALE GENOMIC DNA]</scope>
    <source>
        <strain evidence="8 9">NRRL Y-17804</strain>
    </source>
</reference>
<name>A0A0E9NAP0_SAICN</name>
<keyword evidence="9" id="KW-1185">Reference proteome</keyword>
<feature type="region of interest" description="Disordered" evidence="6">
    <location>
        <begin position="308"/>
        <end position="333"/>
    </location>
</feature>
<dbReference type="GO" id="GO:0005886">
    <property type="term" value="C:plasma membrane"/>
    <property type="evidence" value="ECO:0007669"/>
    <property type="project" value="TreeGrafter"/>
</dbReference>
<comment type="subcellular location">
    <subcellularLocation>
        <location evidence="1">Membrane</location>
        <topology evidence="1">Multi-pass membrane protein</topology>
    </subcellularLocation>
</comment>
<dbReference type="OMA" id="PWYEPQY"/>
<evidence type="ECO:0000256" key="7">
    <source>
        <dbReference type="SAM" id="Phobius"/>
    </source>
</evidence>
<feature type="transmembrane region" description="Helical" evidence="7">
    <location>
        <begin position="88"/>
        <end position="106"/>
    </location>
</feature>
<dbReference type="AlphaFoldDB" id="A0A0E9NAP0"/>
<dbReference type="Pfam" id="PF03649">
    <property type="entry name" value="UPF0014"/>
    <property type="match status" value="1"/>
</dbReference>
<feature type="transmembrane region" description="Helical" evidence="7">
    <location>
        <begin position="152"/>
        <end position="175"/>
    </location>
</feature>
<sequence>MDVYVLFNTTVPGNPENGTYPPEDPNTPLLTNFNVLLASISLLLNAILSLSLNLRLSTPLLVAALRCFVQLSLLGVILKTVFTSQNPWTVSAMGGALVILGAWEATWNRSKRRFEGMFWSTLLSMGLTCVICASLASRWAMGSTPWWSPERFIPVLGMSLGNAIAGISVGVGYVLNVLGTAEREKVEMSLAFGATRWEATRPLLREAIRLATLPSITQMSVMGLISIPGTMTGTILGGADVDQAVKYQLVLIFVISGCTGVATVMAVWACLAVVVDERHRVRPERIYGKAKNGESLWSKWRKSLAAKKAAREEATNGSGPENTEREPLLSRVN</sequence>
<comment type="caution">
    <text evidence="8">The sequence shown here is derived from an EMBL/GenBank/DDBJ whole genome shotgun (WGS) entry which is preliminary data.</text>
</comment>
<keyword evidence="5 7" id="KW-0472">Membrane</keyword>
<comment type="similarity">
    <text evidence="2">Belongs to the UPF0014 family.</text>
</comment>
<accession>A0A0E9NAP0</accession>
<evidence type="ECO:0000256" key="6">
    <source>
        <dbReference type="SAM" id="MobiDB-lite"/>
    </source>
</evidence>
<protein>
    <submittedName>
        <fullName evidence="8">Uncharacterized protein</fullName>
    </submittedName>
</protein>
<evidence type="ECO:0000256" key="1">
    <source>
        <dbReference type="ARBA" id="ARBA00004141"/>
    </source>
</evidence>
<feature type="transmembrane region" description="Helical" evidence="7">
    <location>
        <begin position="118"/>
        <end position="140"/>
    </location>
</feature>
<proteinExistence type="inferred from homology"/>
<keyword evidence="3 7" id="KW-0812">Transmembrane</keyword>
<dbReference type="EMBL" id="BACD03000006">
    <property type="protein sequence ID" value="GAO46937.1"/>
    <property type="molecule type" value="Genomic_DNA"/>
</dbReference>
<evidence type="ECO:0000256" key="2">
    <source>
        <dbReference type="ARBA" id="ARBA00005268"/>
    </source>
</evidence>
<dbReference type="InterPro" id="IPR005226">
    <property type="entry name" value="UPF0014_fam"/>
</dbReference>
<organism evidence="8 9">
    <name type="scientific">Saitoella complicata (strain BCRC 22490 / CBS 7301 / JCM 7358 / NBRC 10748 / NRRL Y-17804)</name>
    <dbReference type="NCBI Taxonomy" id="698492"/>
    <lineage>
        <taxon>Eukaryota</taxon>
        <taxon>Fungi</taxon>
        <taxon>Dikarya</taxon>
        <taxon>Ascomycota</taxon>
        <taxon>Taphrinomycotina</taxon>
        <taxon>Taphrinomycotina incertae sedis</taxon>
        <taxon>Saitoella</taxon>
    </lineage>
</organism>
<evidence type="ECO:0000313" key="8">
    <source>
        <dbReference type="EMBL" id="GAO46937.1"/>
    </source>
</evidence>
<feature type="transmembrane region" description="Helical" evidence="7">
    <location>
        <begin position="247"/>
        <end position="275"/>
    </location>
</feature>
<evidence type="ECO:0000256" key="5">
    <source>
        <dbReference type="ARBA" id="ARBA00023136"/>
    </source>
</evidence>
<dbReference type="RefSeq" id="XP_019024969.1">
    <property type="nucleotide sequence ID" value="XM_019169380.1"/>
</dbReference>
<dbReference type="PANTHER" id="PTHR30028:SF0">
    <property type="entry name" value="PROTEIN ALUMINUM SENSITIVE 3"/>
    <property type="match status" value="1"/>
</dbReference>
<feature type="transmembrane region" description="Helical" evidence="7">
    <location>
        <begin position="60"/>
        <end position="82"/>
    </location>
</feature>
<gene>
    <name evidence="8" type="ORF">G7K_1155-t1</name>
</gene>
<evidence type="ECO:0000256" key="3">
    <source>
        <dbReference type="ARBA" id="ARBA00022692"/>
    </source>
</evidence>
<feature type="transmembrane region" description="Helical" evidence="7">
    <location>
        <begin position="207"/>
        <end position="227"/>
    </location>
</feature>
<reference evidence="8 9" key="2">
    <citation type="journal article" date="2014" name="J. Gen. Appl. Microbiol.">
        <title>The early diverging ascomycetous budding yeast Saitoella complicata has three histone deacetylases belonging to the Clr6, Hos2, and Rpd3 lineages.</title>
        <authorList>
            <person name="Nishida H."/>
            <person name="Matsumoto T."/>
            <person name="Kondo S."/>
            <person name="Hamamoto M."/>
            <person name="Yoshikawa H."/>
        </authorList>
    </citation>
    <scope>NUCLEOTIDE SEQUENCE [LARGE SCALE GENOMIC DNA]</scope>
    <source>
        <strain evidence="8 9">NRRL Y-17804</strain>
    </source>
</reference>